<dbReference type="PANTHER" id="PTHR40446">
    <property type="entry name" value="N-ACETYLGLUCOSAMINE-1-PHOSPHODIESTER ALPHA-N-ACETYLGLUCOSAMINIDASE"/>
    <property type="match status" value="1"/>
</dbReference>
<dbReference type="Pfam" id="PF05036">
    <property type="entry name" value="SPOR"/>
    <property type="match status" value="1"/>
</dbReference>
<gene>
    <name evidence="3" type="ORF">F1D05_17920</name>
</gene>
<protein>
    <submittedName>
        <fullName evidence="3">Sporulation domain-containing protein</fullName>
    </submittedName>
</protein>
<dbReference type="InterPro" id="IPR018711">
    <property type="entry name" value="NAGPA"/>
</dbReference>
<sequence>MTSRRPASRPVQIPRWRSRQAVAGLALSATLVAGSALASTASAQPARPPLPAAAVGQAKLPLGPADLPETRDVRVLQPGVTLTKIVRGQADPKSVWTVEVAIPSSSPDPDAPATAISDRATADAAAVRLRAAGLEPRVEDVPTPKLADAGGNSLGYRVRLGSFATKAEAEALRTKVVATGLGGSSIFTGWDGEPDDVSGSTGPWHVQVLTIDPKKFRGGLDASYGLDIEARETTSTLTALTGATAATNAGFFVLDPKAGAPGDPAGVAVYDGRLVSEPIAGRPALVISDNARGTAVERFRWHGEIRGIGRSLPLDGLDRVPGLIRNCGGTADDLPTSKPLHDVTCTDADELIAFDSAYAASTPSGPGAEVIVDRHGVVTAIRTTARGGAIPEGGRTVQAIGNQVPLLLAAAKFGKRLEIRASLTDTRGHDVRLSSHTTVVNGGPELIRDGRLNATPAADGMAPVGNPSFYYGWVHKRNPRTLAGVDALGRTVIITADGRSEASLGLGIGETAAVAKSFGLQNAINLDGGGSTTMVANGKVVNSPSDATGERPVGDALVVTPTR</sequence>
<proteinExistence type="predicted"/>
<keyword evidence="1" id="KW-0732">Signal</keyword>
<dbReference type="Pfam" id="PF09992">
    <property type="entry name" value="NAGPA"/>
    <property type="match status" value="1"/>
</dbReference>
<organism evidence="3 4">
    <name type="scientific">Kribbella qitaiheensis</name>
    <dbReference type="NCBI Taxonomy" id="1544730"/>
    <lineage>
        <taxon>Bacteria</taxon>
        <taxon>Bacillati</taxon>
        <taxon>Actinomycetota</taxon>
        <taxon>Actinomycetes</taxon>
        <taxon>Propionibacteriales</taxon>
        <taxon>Kribbellaceae</taxon>
        <taxon>Kribbella</taxon>
    </lineage>
</organism>
<reference evidence="4" key="1">
    <citation type="submission" date="2019-09" db="EMBL/GenBank/DDBJ databases">
        <title>Antimicrobial potential of Antarctic Bacteria.</title>
        <authorList>
            <person name="Benaud N."/>
            <person name="Edwards R.J."/>
            <person name="Ferrari B.C."/>
        </authorList>
    </citation>
    <scope>NUCLEOTIDE SEQUENCE [LARGE SCALE GENOMIC DNA]</scope>
    <source>
        <strain evidence="4">SPB151</strain>
    </source>
</reference>
<keyword evidence="4" id="KW-1185">Reference proteome</keyword>
<feature type="chain" id="PRO_5028830881" evidence="1">
    <location>
        <begin position="39"/>
        <end position="563"/>
    </location>
</feature>
<evidence type="ECO:0000313" key="3">
    <source>
        <dbReference type="EMBL" id="QNE19446.1"/>
    </source>
</evidence>
<dbReference type="InterPro" id="IPR036680">
    <property type="entry name" value="SPOR-like_sf"/>
</dbReference>
<evidence type="ECO:0000256" key="1">
    <source>
        <dbReference type="SAM" id="SignalP"/>
    </source>
</evidence>
<name>A0A7G6WZN1_9ACTN</name>
<dbReference type="KEGG" id="kqi:F1D05_17920"/>
<dbReference type="RefSeq" id="WP_185448723.1">
    <property type="nucleotide sequence ID" value="NZ_CP043661.1"/>
</dbReference>
<dbReference type="GO" id="GO:0042834">
    <property type="term" value="F:peptidoglycan binding"/>
    <property type="evidence" value="ECO:0007669"/>
    <property type="project" value="InterPro"/>
</dbReference>
<evidence type="ECO:0000259" key="2">
    <source>
        <dbReference type="PROSITE" id="PS51724"/>
    </source>
</evidence>
<dbReference type="InterPro" id="IPR007730">
    <property type="entry name" value="SPOR-like_dom"/>
</dbReference>
<dbReference type="PROSITE" id="PS51724">
    <property type="entry name" value="SPOR"/>
    <property type="match status" value="1"/>
</dbReference>
<dbReference type="EMBL" id="CP043661">
    <property type="protein sequence ID" value="QNE19446.1"/>
    <property type="molecule type" value="Genomic_DNA"/>
</dbReference>
<evidence type="ECO:0000313" key="4">
    <source>
        <dbReference type="Proteomes" id="UP000515563"/>
    </source>
</evidence>
<reference evidence="3 4" key="2">
    <citation type="journal article" date="2020" name="Microbiol. Resour. Announc.">
        <title>Antarctic desert soil bacteria exhibit high novel natural product potential, evaluated through long-read genome sequencing and comparative genomics.</title>
        <authorList>
            <person name="Benaud N."/>
            <person name="Edwards R.J."/>
            <person name="Amos T.G."/>
            <person name="D'Agostino P.M."/>
            <person name="Gutierrez-Chavez C."/>
            <person name="Montgomery K."/>
            <person name="Nicetic I."/>
            <person name="Ferrari B.C."/>
        </authorList>
    </citation>
    <scope>NUCLEOTIDE SEQUENCE [LARGE SCALE GENOMIC DNA]</scope>
    <source>
        <strain evidence="3 4">SPB151</strain>
    </source>
</reference>
<dbReference type="Proteomes" id="UP000515563">
    <property type="component" value="Chromosome"/>
</dbReference>
<feature type="signal peptide" evidence="1">
    <location>
        <begin position="1"/>
        <end position="38"/>
    </location>
</feature>
<accession>A0A7G6WZN1</accession>
<dbReference type="PANTHER" id="PTHR40446:SF2">
    <property type="entry name" value="N-ACETYLGLUCOSAMINE-1-PHOSPHODIESTER ALPHA-N-ACETYLGLUCOSAMINIDASE"/>
    <property type="match status" value="1"/>
</dbReference>
<dbReference type="AlphaFoldDB" id="A0A7G6WZN1"/>
<feature type="domain" description="SPOR" evidence="2">
    <location>
        <begin position="103"/>
        <end position="190"/>
    </location>
</feature>
<dbReference type="SUPFAM" id="SSF110997">
    <property type="entry name" value="Sporulation related repeat"/>
    <property type="match status" value="1"/>
</dbReference>
<dbReference type="Gene3D" id="3.30.70.1070">
    <property type="entry name" value="Sporulation related repeat"/>
    <property type="match status" value="1"/>
</dbReference>